<dbReference type="InterPro" id="IPR005119">
    <property type="entry name" value="LysR_subst-bd"/>
</dbReference>
<feature type="domain" description="HTH lysR-type" evidence="5">
    <location>
        <begin position="1"/>
        <end position="58"/>
    </location>
</feature>
<dbReference type="SUPFAM" id="SSF46785">
    <property type="entry name" value="Winged helix' DNA-binding domain"/>
    <property type="match status" value="1"/>
</dbReference>
<dbReference type="Gene3D" id="1.10.10.10">
    <property type="entry name" value="Winged helix-like DNA-binding domain superfamily/Winged helix DNA-binding domain"/>
    <property type="match status" value="1"/>
</dbReference>
<dbReference type="SUPFAM" id="SSF53850">
    <property type="entry name" value="Periplasmic binding protein-like II"/>
    <property type="match status" value="1"/>
</dbReference>
<sequence>MSIRALRTLQAIARHGSFASAGAAVGLTQSAVSLQVKSLEEDFGAKLFDRSRRLPVLTDAGKVLVEKSAEVLALYDQLGPALSEEGVLAGKVKLGVIQTALATYLPDALVQLNAAHPDARFHVVAGMSAELAAQVAAHELDAAITTELVRPHPPDLISTPLYEDQFWVVAPKGQEHLSPSELLQAYPFIRFDLASWAGRIIDRALRQMQIRPQEEMILDNQRVILSMVERGLGTAIVPMSPQLAQEIPLTCLPFGTPHMTRRIVMLERPGHSGGQLAAAMAEVMIDLAGSRSC</sequence>
<dbReference type="InterPro" id="IPR050950">
    <property type="entry name" value="HTH-type_LysR_regulators"/>
</dbReference>
<dbReference type="CDD" id="cd08427">
    <property type="entry name" value="PBP2_LTTR_like_2"/>
    <property type="match status" value="1"/>
</dbReference>
<dbReference type="InterPro" id="IPR036388">
    <property type="entry name" value="WH-like_DNA-bd_sf"/>
</dbReference>
<dbReference type="Pfam" id="PF00126">
    <property type="entry name" value="HTH_1"/>
    <property type="match status" value="1"/>
</dbReference>
<protein>
    <recommendedName>
        <fullName evidence="5">HTH lysR-type domain-containing protein</fullName>
    </recommendedName>
</protein>
<dbReference type="PROSITE" id="PS50931">
    <property type="entry name" value="HTH_LYSR"/>
    <property type="match status" value="1"/>
</dbReference>
<dbReference type="PANTHER" id="PTHR30419">
    <property type="entry name" value="HTH-TYPE TRANSCRIPTIONAL REGULATOR YBHD"/>
    <property type="match status" value="1"/>
</dbReference>
<dbReference type="InterPro" id="IPR036390">
    <property type="entry name" value="WH_DNA-bd_sf"/>
</dbReference>
<dbReference type="Proteomes" id="UP000184085">
    <property type="component" value="Unassembled WGS sequence"/>
</dbReference>
<organism evidence="6 7">
    <name type="scientific">Donghicola eburneus</name>
    <dbReference type="NCBI Taxonomy" id="393278"/>
    <lineage>
        <taxon>Bacteria</taxon>
        <taxon>Pseudomonadati</taxon>
        <taxon>Pseudomonadota</taxon>
        <taxon>Alphaproteobacteria</taxon>
        <taxon>Rhodobacterales</taxon>
        <taxon>Roseobacteraceae</taxon>
        <taxon>Donghicola</taxon>
    </lineage>
</organism>
<keyword evidence="7" id="KW-1185">Reference proteome</keyword>
<reference evidence="7" key="1">
    <citation type="submission" date="2016-09" db="EMBL/GenBank/DDBJ databases">
        <authorList>
            <person name="Wibberg D."/>
        </authorList>
    </citation>
    <scope>NUCLEOTIDE SEQUENCE [LARGE SCALE GENOMIC DNA]</scope>
</reference>
<dbReference type="GO" id="GO:0005829">
    <property type="term" value="C:cytosol"/>
    <property type="evidence" value="ECO:0007669"/>
    <property type="project" value="TreeGrafter"/>
</dbReference>
<dbReference type="RefSeq" id="WP_072703297.1">
    <property type="nucleotide sequence ID" value="NZ_FMJB01000019.1"/>
</dbReference>
<evidence type="ECO:0000313" key="6">
    <source>
        <dbReference type="EMBL" id="SCM66246.1"/>
    </source>
</evidence>
<evidence type="ECO:0000256" key="4">
    <source>
        <dbReference type="ARBA" id="ARBA00023163"/>
    </source>
</evidence>
<name>A0A1M4MZK3_9RHOB</name>
<keyword evidence="3" id="KW-0238">DNA-binding</keyword>
<accession>A0A1M4MZK3</accession>
<dbReference type="PRINTS" id="PR00039">
    <property type="entry name" value="HTHLYSR"/>
</dbReference>
<dbReference type="GO" id="GO:0003677">
    <property type="term" value="F:DNA binding"/>
    <property type="evidence" value="ECO:0007669"/>
    <property type="project" value="UniProtKB-KW"/>
</dbReference>
<proteinExistence type="inferred from homology"/>
<dbReference type="GO" id="GO:0003700">
    <property type="term" value="F:DNA-binding transcription factor activity"/>
    <property type="evidence" value="ECO:0007669"/>
    <property type="project" value="InterPro"/>
</dbReference>
<dbReference type="Gene3D" id="3.40.190.10">
    <property type="entry name" value="Periplasmic binding protein-like II"/>
    <property type="match status" value="2"/>
</dbReference>
<dbReference type="Pfam" id="PF03466">
    <property type="entry name" value="LysR_substrate"/>
    <property type="match status" value="1"/>
</dbReference>
<comment type="similarity">
    <text evidence="1">Belongs to the LysR transcriptional regulatory family.</text>
</comment>
<dbReference type="InterPro" id="IPR000847">
    <property type="entry name" value="LysR_HTH_N"/>
</dbReference>
<dbReference type="AlphaFoldDB" id="A0A1M4MZK3"/>
<dbReference type="EMBL" id="FMJB01000019">
    <property type="protein sequence ID" value="SCM66246.1"/>
    <property type="molecule type" value="Genomic_DNA"/>
</dbReference>
<evidence type="ECO:0000256" key="3">
    <source>
        <dbReference type="ARBA" id="ARBA00023125"/>
    </source>
</evidence>
<gene>
    <name evidence="6" type="ORF">KARMA_0420</name>
</gene>
<dbReference type="FunFam" id="1.10.10.10:FF:000001">
    <property type="entry name" value="LysR family transcriptional regulator"/>
    <property type="match status" value="1"/>
</dbReference>
<evidence type="ECO:0000256" key="2">
    <source>
        <dbReference type="ARBA" id="ARBA00023015"/>
    </source>
</evidence>
<keyword evidence="4" id="KW-0804">Transcription</keyword>
<keyword evidence="2" id="KW-0805">Transcription regulation</keyword>
<evidence type="ECO:0000256" key="1">
    <source>
        <dbReference type="ARBA" id="ARBA00009437"/>
    </source>
</evidence>
<evidence type="ECO:0000259" key="5">
    <source>
        <dbReference type="PROSITE" id="PS50931"/>
    </source>
</evidence>
<evidence type="ECO:0000313" key="7">
    <source>
        <dbReference type="Proteomes" id="UP000184085"/>
    </source>
</evidence>